<dbReference type="STRING" id="84022.CACET_c24040"/>
<sequence>MENKGRIKSLLPGGNTSLGFFSYFQYVIDLKKANKVYYLKGGPGTGKSSMMKKIGDTLINKGYDIEFHHCSADPDSIDALVVPKLKIAMLDGTAPHVLDPKYPGAVDTTIHLGDYWQEENLRNNRESIIDAIDENGKIYKRVYKFLGAAKLIHDDIEWTYNQAMDFLKINEATSKIIEKFFGSLVLQKALAYERHLFGSAYTHKGHIDFAETYFAVIRNIYYIKGAPGTGKSTLLENIAKTATEKGYDIEVYHEPLVPDKVESVIIPQLDMAFTTNSKYQDHEIINLNKFIQEEKRNKYKQELEYSEKLFQQLIDDVTYNLQRTKKNHDYIEDYYVPNIQFEKIDALREKLLEEILTFGE</sequence>
<reference evidence="1 2" key="1">
    <citation type="submission" date="2014-10" db="EMBL/GenBank/DDBJ databases">
        <title>Genome sequence of Clostridium aceticum DSM 1496.</title>
        <authorList>
            <person name="Poehlein A."/>
            <person name="Schiel-Bengelsdorf B."/>
            <person name="Gottschalk G."/>
            <person name="Duerre P."/>
            <person name="Daniel R."/>
        </authorList>
    </citation>
    <scope>NUCLEOTIDE SEQUENCE [LARGE SCALE GENOMIC DNA]</scope>
    <source>
        <strain evidence="1 2">DSM 1496</strain>
    </source>
</reference>
<evidence type="ECO:0000313" key="2">
    <source>
        <dbReference type="Proteomes" id="UP000035704"/>
    </source>
</evidence>
<dbReference type="Gene3D" id="3.40.50.300">
    <property type="entry name" value="P-loop containing nucleotide triphosphate hydrolases"/>
    <property type="match status" value="2"/>
</dbReference>
<name>A0A0D8I5Y8_9CLOT</name>
<keyword evidence="2" id="KW-1185">Reference proteome</keyword>
<dbReference type="KEGG" id="cace:CACET_c24040"/>
<accession>A0A0D8I5Y8</accession>
<dbReference type="InterPro" id="IPR027417">
    <property type="entry name" value="P-loop_NTPase"/>
</dbReference>
<protein>
    <submittedName>
        <fullName evidence="1">ATpase</fullName>
    </submittedName>
</protein>
<dbReference type="EMBL" id="CP009687">
    <property type="protein sequence ID" value="AKL95850.1"/>
    <property type="molecule type" value="Genomic_DNA"/>
</dbReference>
<dbReference type="PATRIC" id="fig|84022.5.peg.2691"/>
<gene>
    <name evidence="1" type="ORF">CACET_c24040</name>
</gene>
<proteinExistence type="predicted"/>
<dbReference type="AlphaFoldDB" id="A0A0D8I5Y8"/>
<dbReference type="RefSeq" id="WP_044826510.1">
    <property type="nucleotide sequence ID" value="NZ_CP009687.1"/>
</dbReference>
<organism evidence="1 2">
    <name type="scientific">Clostridium aceticum</name>
    <dbReference type="NCBI Taxonomy" id="84022"/>
    <lineage>
        <taxon>Bacteria</taxon>
        <taxon>Bacillati</taxon>
        <taxon>Bacillota</taxon>
        <taxon>Clostridia</taxon>
        <taxon>Eubacteriales</taxon>
        <taxon>Clostridiaceae</taxon>
        <taxon>Clostridium</taxon>
    </lineage>
</organism>
<dbReference type="SUPFAM" id="SSF52540">
    <property type="entry name" value="P-loop containing nucleoside triphosphate hydrolases"/>
    <property type="match status" value="2"/>
</dbReference>
<dbReference type="OrthoDB" id="9781752at2"/>
<dbReference type="Proteomes" id="UP000035704">
    <property type="component" value="Chromosome"/>
</dbReference>
<evidence type="ECO:0000313" key="1">
    <source>
        <dbReference type="EMBL" id="AKL95850.1"/>
    </source>
</evidence>